<dbReference type="PROSITE" id="PS50043">
    <property type="entry name" value="HTH_LUXR_2"/>
    <property type="match status" value="1"/>
</dbReference>
<reference evidence="9" key="1">
    <citation type="submission" date="2021-04" db="EMBL/GenBank/DDBJ databases">
        <title>The complete genome sequence of Caulobacter sp. S6.</title>
        <authorList>
            <person name="Tang Y."/>
            <person name="Ouyang W."/>
            <person name="Liu Q."/>
            <person name="Huang B."/>
            <person name="Guo Z."/>
            <person name="Lei P."/>
        </authorList>
    </citation>
    <scope>NUCLEOTIDE SEQUENCE</scope>
    <source>
        <strain evidence="9">S6</strain>
    </source>
</reference>
<dbReference type="SMART" id="SM00421">
    <property type="entry name" value="HTH_LUXR"/>
    <property type="match status" value="1"/>
</dbReference>
<dbReference type="PRINTS" id="PR00038">
    <property type="entry name" value="HTHLUXR"/>
</dbReference>
<dbReference type="InterPro" id="IPR016032">
    <property type="entry name" value="Sig_transdc_resp-reg_C-effctor"/>
</dbReference>
<dbReference type="Gene3D" id="1.10.10.10">
    <property type="entry name" value="Winged helix-like DNA-binding domain superfamily/Winged helix DNA-binding domain"/>
    <property type="match status" value="1"/>
</dbReference>
<dbReference type="GO" id="GO:0006355">
    <property type="term" value="P:regulation of DNA-templated transcription"/>
    <property type="evidence" value="ECO:0007669"/>
    <property type="project" value="InterPro"/>
</dbReference>
<keyword evidence="1 6" id="KW-0597">Phosphoprotein</keyword>
<dbReference type="GO" id="GO:0032993">
    <property type="term" value="C:protein-DNA complex"/>
    <property type="evidence" value="ECO:0007669"/>
    <property type="project" value="TreeGrafter"/>
</dbReference>
<evidence type="ECO:0000256" key="2">
    <source>
        <dbReference type="ARBA" id="ARBA00023012"/>
    </source>
</evidence>
<evidence type="ECO:0000259" key="8">
    <source>
        <dbReference type="PROSITE" id="PS50110"/>
    </source>
</evidence>
<dbReference type="EMBL" id="CP073078">
    <property type="protein sequence ID" value="QUD85974.1"/>
    <property type="molecule type" value="Genomic_DNA"/>
</dbReference>
<dbReference type="GO" id="GO:0000976">
    <property type="term" value="F:transcription cis-regulatory region binding"/>
    <property type="evidence" value="ECO:0007669"/>
    <property type="project" value="TreeGrafter"/>
</dbReference>
<feature type="modified residue" description="4-aspartylphosphate" evidence="6">
    <location>
        <position position="64"/>
    </location>
</feature>
<dbReference type="AlphaFoldDB" id="A0A975FVY8"/>
<organism evidence="9 10">
    <name type="scientific">Phenylobacterium montanum</name>
    <dbReference type="NCBI Taxonomy" id="2823693"/>
    <lineage>
        <taxon>Bacteria</taxon>
        <taxon>Pseudomonadati</taxon>
        <taxon>Pseudomonadota</taxon>
        <taxon>Alphaproteobacteria</taxon>
        <taxon>Caulobacterales</taxon>
        <taxon>Caulobacteraceae</taxon>
        <taxon>Phenylobacterium</taxon>
    </lineage>
</organism>
<evidence type="ECO:0000313" key="9">
    <source>
        <dbReference type="EMBL" id="QUD85974.1"/>
    </source>
</evidence>
<dbReference type="SUPFAM" id="SSF46894">
    <property type="entry name" value="C-terminal effector domain of the bipartite response regulators"/>
    <property type="match status" value="1"/>
</dbReference>
<evidence type="ECO:0000256" key="5">
    <source>
        <dbReference type="ARBA" id="ARBA00023163"/>
    </source>
</evidence>
<keyword evidence="5" id="KW-0804">Transcription</keyword>
<dbReference type="CDD" id="cd17574">
    <property type="entry name" value="REC_OmpR"/>
    <property type="match status" value="1"/>
</dbReference>
<dbReference type="RefSeq" id="WP_211936026.1">
    <property type="nucleotide sequence ID" value="NZ_CP073078.1"/>
</dbReference>
<dbReference type="SUPFAM" id="SSF52172">
    <property type="entry name" value="CheY-like"/>
    <property type="match status" value="1"/>
</dbReference>
<keyword evidence="3" id="KW-0805">Transcription regulation</keyword>
<evidence type="ECO:0000256" key="6">
    <source>
        <dbReference type="PROSITE-ProRule" id="PRU00169"/>
    </source>
</evidence>
<dbReference type="PROSITE" id="PS50110">
    <property type="entry name" value="RESPONSE_REGULATORY"/>
    <property type="match status" value="1"/>
</dbReference>
<dbReference type="Proteomes" id="UP000676409">
    <property type="component" value="Chromosome"/>
</dbReference>
<keyword evidence="2" id="KW-0902">Two-component regulatory system</keyword>
<evidence type="ECO:0000313" key="10">
    <source>
        <dbReference type="Proteomes" id="UP000676409"/>
    </source>
</evidence>
<sequence>MSQTPKAPGEAEPPTVLCIEDDRETAGLLAEDLTERGYRVLVRHNGREGLSAIMAQRPDLVLCDLNMPIMSGFEVLERLTANAPWLSDMPFVFLTALTDRDSELRGRRLGADDYVTKPIDFDILATIVKARLSRVPRRDLWRRDVALSPREIDALTWSARGKTSDEIAQILDLTRRTVDFHLDNARTKLGVATRTQAVAVAIAAELIML</sequence>
<dbReference type="InterPro" id="IPR036388">
    <property type="entry name" value="WH-like_DNA-bd_sf"/>
</dbReference>
<dbReference type="Pfam" id="PF00196">
    <property type="entry name" value="GerE"/>
    <property type="match status" value="1"/>
</dbReference>
<dbReference type="Gene3D" id="3.40.50.2300">
    <property type="match status" value="1"/>
</dbReference>
<dbReference type="InterPro" id="IPR001789">
    <property type="entry name" value="Sig_transdc_resp-reg_receiver"/>
</dbReference>
<evidence type="ECO:0000256" key="4">
    <source>
        <dbReference type="ARBA" id="ARBA00023125"/>
    </source>
</evidence>
<dbReference type="InterPro" id="IPR011006">
    <property type="entry name" value="CheY-like_superfamily"/>
</dbReference>
<dbReference type="CDD" id="cd06170">
    <property type="entry name" value="LuxR_C_like"/>
    <property type="match status" value="1"/>
</dbReference>
<dbReference type="PROSITE" id="PS00622">
    <property type="entry name" value="HTH_LUXR_1"/>
    <property type="match status" value="1"/>
</dbReference>
<evidence type="ECO:0000256" key="3">
    <source>
        <dbReference type="ARBA" id="ARBA00023015"/>
    </source>
</evidence>
<gene>
    <name evidence="9" type="ORF">KCG34_12735</name>
</gene>
<feature type="domain" description="Response regulatory" evidence="8">
    <location>
        <begin position="15"/>
        <end position="132"/>
    </location>
</feature>
<dbReference type="PANTHER" id="PTHR48111:SF1">
    <property type="entry name" value="TWO-COMPONENT RESPONSE REGULATOR ORR33"/>
    <property type="match status" value="1"/>
</dbReference>
<dbReference type="KEGG" id="caul:KCG34_12735"/>
<keyword evidence="10" id="KW-1185">Reference proteome</keyword>
<accession>A0A975FVY8</accession>
<dbReference type="Pfam" id="PF00072">
    <property type="entry name" value="Response_reg"/>
    <property type="match status" value="1"/>
</dbReference>
<protein>
    <submittedName>
        <fullName evidence="9">Response regulator</fullName>
    </submittedName>
</protein>
<dbReference type="PANTHER" id="PTHR48111">
    <property type="entry name" value="REGULATOR OF RPOS"/>
    <property type="match status" value="1"/>
</dbReference>
<evidence type="ECO:0000256" key="1">
    <source>
        <dbReference type="ARBA" id="ARBA00022553"/>
    </source>
</evidence>
<dbReference type="InterPro" id="IPR039420">
    <property type="entry name" value="WalR-like"/>
</dbReference>
<dbReference type="GO" id="GO:0000156">
    <property type="term" value="F:phosphorelay response regulator activity"/>
    <property type="evidence" value="ECO:0007669"/>
    <property type="project" value="TreeGrafter"/>
</dbReference>
<dbReference type="GO" id="GO:0005829">
    <property type="term" value="C:cytosol"/>
    <property type="evidence" value="ECO:0007669"/>
    <property type="project" value="TreeGrafter"/>
</dbReference>
<keyword evidence="4" id="KW-0238">DNA-binding</keyword>
<dbReference type="SMART" id="SM00448">
    <property type="entry name" value="REC"/>
    <property type="match status" value="1"/>
</dbReference>
<dbReference type="InterPro" id="IPR000792">
    <property type="entry name" value="Tscrpt_reg_LuxR_C"/>
</dbReference>
<evidence type="ECO:0000259" key="7">
    <source>
        <dbReference type="PROSITE" id="PS50043"/>
    </source>
</evidence>
<feature type="domain" description="HTH luxR-type" evidence="7">
    <location>
        <begin position="140"/>
        <end position="205"/>
    </location>
</feature>
<proteinExistence type="predicted"/>
<name>A0A975FVY8_9CAUL</name>